<evidence type="ECO:0000256" key="1">
    <source>
        <dbReference type="SAM" id="MobiDB-lite"/>
    </source>
</evidence>
<feature type="compositionally biased region" description="Pro residues" evidence="1">
    <location>
        <begin position="295"/>
        <end position="305"/>
    </location>
</feature>
<sequence>MTSEGKRKADDREAISNIGNEIPYAGMRLEIMDNENLWSSGYLVKVDEEKGSSGRDRKTVVTVASDGWGRQWDERLEWPHKRFAHLYTYTKKVKCFVDILRPPKNKPPKKVRDALPVNAYKGYSSLWPCTVQFRMPHPGALEEGEDGLMEEEKLFIQPYALHLLPEPIRDSMVSDGGTWYHHSRLRLWKDNLSLLGVLLPNVKEAYNIAKNDTSVKGYLVPKALTPGTTLLNDTFRIYDLKGADFRDGVLVPSNASLPPGKRSKKEINPPSVVQVGPMEETDTKEEDEGKRPPRYHGPPSEPPPIALDGSIYPKQGVQKCKTSSKWISSVSQSCGELFVGTFPTQTQALQASRAAMQVSDEVERDVEKARRIDLKGITIDHVIAAFETQYIPSEHSFSLHRWTLEKANHDQYLRDLKRYEELQKAKETEGDKTTEHHGAMQTTAASTSTDTLKSAPKQRKKRKQATPMRLVS</sequence>
<dbReference type="EMBL" id="HBGK01048676">
    <property type="protein sequence ID" value="CAD9308483.1"/>
    <property type="molecule type" value="Transcribed_RNA"/>
</dbReference>
<protein>
    <submittedName>
        <fullName evidence="2">Uncharacterized protein</fullName>
    </submittedName>
</protein>
<dbReference type="AlphaFoldDB" id="A0A7S1YIX4"/>
<name>A0A7S1YIX4_9STRA</name>
<feature type="region of interest" description="Disordered" evidence="1">
    <location>
        <begin position="252"/>
        <end position="309"/>
    </location>
</feature>
<gene>
    <name evidence="2" type="ORF">GOCE00092_LOCUS25530</name>
</gene>
<proteinExistence type="predicted"/>
<organism evidence="2">
    <name type="scientific">Grammatophora oceanica</name>
    <dbReference type="NCBI Taxonomy" id="210454"/>
    <lineage>
        <taxon>Eukaryota</taxon>
        <taxon>Sar</taxon>
        <taxon>Stramenopiles</taxon>
        <taxon>Ochrophyta</taxon>
        <taxon>Bacillariophyta</taxon>
        <taxon>Fragilariophyceae</taxon>
        <taxon>Fragilariophycidae</taxon>
        <taxon>Rhabdonematales</taxon>
        <taxon>Grammatophoraceae</taxon>
        <taxon>Grammatophora</taxon>
    </lineage>
</organism>
<feature type="compositionally biased region" description="Polar residues" evidence="1">
    <location>
        <begin position="440"/>
        <end position="452"/>
    </location>
</feature>
<reference evidence="2" key="1">
    <citation type="submission" date="2021-01" db="EMBL/GenBank/DDBJ databases">
        <authorList>
            <person name="Corre E."/>
            <person name="Pelletier E."/>
            <person name="Niang G."/>
            <person name="Scheremetjew M."/>
            <person name="Finn R."/>
            <person name="Kale V."/>
            <person name="Holt S."/>
            <person name="Cochrane G."/>
            <person name="Meng A."/>
            <person name="Brown T."/>
            <person name="Cohen L."/>
        </authorList>
    </citation>
    <scope>NUCLEOTIDE SEQUENCE</scope>
    <source>
        <strain evidence="2">CCMP 410</strain>
    </source>
</reference>
<evidence type="ECO:0000313" key="2">
    <source>
        <dbReference type="EMBL" id="CAD9308483.1"/>
    </source>
</evidence>
<feature type="region of interest" description="Disordered" evidence="1">
    <location>
        <begin position="425"/>
        <end position="472"/>
    </location>
</feature>
<accession>A0A7S1YIX4</accession>
<feature type="compositionally biased region" description="Basic and acidic residues" evidence="1">
    <location>
        <begin position="425"/>
        <end position="438"/>
    </location>
</feature>